<name>A0A6M2CTX9_RHIMP</name>
<accession>A0A6M2CTX9</accession>
<sequence length="91" mass="9482">MTDSDHSFMATGRMRHATFGEVAKLVEEAWDTVSVSAIAAGFQKAGLVASAPAGDYDSSDSEGDNNVPATLSSKSAELFNSVSESKAFDGF</sequence>
<organism evidence="1">
    <name type="scientific">Rhipicephalus microplus</name>
    <name type="common">Cattle tick</name>
    <name type="synonym">Boophilus microplus</name>
    <dbReference type="NCBI Taxonomy" id="6941"/>
    <lineage>
        <taxon>Eukaryota</taxon>
        <taxon>Metazoa</taxon>
        <taxon>Ecdysozoa</taxon>
        <taxon>Arthropoda</taxon>
        <taxon>Chelicerata</taxon>
        <taxon>Arachnida</taxon>
        <taxon>Acari</taxon>
        <taxon>Parasitiformes</taxon>
        <taxon>Ixodida</taxon>
        <taxon>Ixodoidea</taxon>
        <taxon>Ixodidae</taxon>
        <taxon>Rhipicephalinae</taxon>
        <taxon>Rhipicephalus</taxon>
        <taxon>Boophilus</taxon>
    </lineage>
</organism>
<reference evidence="1" key="1">
    <citation type="submission" date="2019-09" db="EMBL/GenBank/DDBJ databases">
        <title>Organ-specific transcriptomic study of the physiology of the cattle tick, Rhipicephalus microplus.</title>
        <authorList>
            <person name="Tirloni L."/>
            <person name="Braz G."/>
            <person name="Gandara A.C.P."/>
            <person name="Sabadin G.A."/>
            <person name="da Silva R.M."/>
            <person name="Guizzo M.G."/>
            <person name="Machado J.A."/>
            <person name="Costa E.P."/>
            <person name="Gomes H.F."/>
            <person name="Moraes J."/>
            <person name="Mota M.B.S."/>
            <person name="Mesquita R.D."/>
            <person name="Alvarenga P.H."/>
            <person name="Alves F."/>
            <person name="Seixas A."/>
            <person name="da Fonseca R.N."/>
            <person name="Fogaca A."/>
            <person name="Logullo C."/>
            <person name="Tanaka A."/>
            <person name="Daffre S."/>
            <person name="Termignoni C."/>
            <person name="Vaz I.S.Jr."/>
            <person name="Oliveira P.L."/>
            <person name="Ribeiro J.M."/>
        </authorList>
    </citation>
    <scope>NUCLEOTIDE SEQUENCE</scope>
    <source>
        <strain evidence="1">Porto Alegre</strain>
    </source>
</reference>
<proteinExistence type="predicted"/>
<dbReference type="EMBL" id="GHWJ01004239">
    <property type="protein sequence ID" value="NOV36976.1"/>
    <property type="molecule type" value="Transcribed_RNA"/>
</dbReference>
<evidence type="ECO:0000313" key="1">
    <source>
        <dbReference type="EMBL" id="NOV36976.1"/>
    </source>
</evidence>
<dbReference type="AlphaFoldDB" id="A0A6M2CTX9"/>
<protein>
    <submittedName>
        <fullName evidence="1">Putative pogo transposable element</fullName>
    </submittedName>
</protein>